<keyword evidence="4 5" id="KW-0472">Membrane</keyword>
<keyword evidence="5" id="KW-1003">Cell membrane</keyword>
<dbReference type="InterPro" id="IPR002781">
    <property type="entry name" value="TM_pro_TauE-like"/>
</dbReference>
<accession>A0A238Z0L6</accession>
<feature type="signal peptide" evidence="6">
    <location>
        <begin position="1"/>
        <end position="25"/>
    </location>
</feature>
<dbReference type="Proteomes" id="UP000198324">
    <property type="component" value="Unassembled WGS sequence"/>
</dbReference>
<dbReference type="RefSeq" id="WP_089272568.1">
    <property type="nucleotide sequence ID" value="NZ_FZOC01000002.1"/>
</dbReference>
<evidence type="ECO:0000256" key="2">
    <source>
        <dbReference type="ARBA" id="ARBA00022692"/>
    </source>
</evidence>
<dbReference type="PANTHER" id="PTHR43701:SF2">
    <property type="entry name" value="MEMBRANE TRANSPORTER PROTEIN YJNA-RELATED"/>
    <property type="match status" value="1"/>
</dbReference>
<feature type="transmembrane region" description="Helical" evidence="5">
    <location>
        <begin position="215"/>
        <end position="232"/>
    </location>
</feature>
<protein>
    <recommendedName>
        <fullName evidence="5">Probable membrane transporter protein</fullName>
    </recommendedName>
</protein>
<dbReference type="EMBL" id="FZOC01000002">
    <property type="protein sequence ID" value="SNR76389.1"/>
    <property type="molecule type" value="Genomic_DNA"/>
</dbReference>
<evidence type="ECO:0000313" key="8">
    <source>
        <dbReference type="Proteomes" id="UP000198324"/>
    </source>
</evidence>
<comment type="similarity">
    <text evidence="5">Belongs to the 4-toluene sulfonate uptake permease (TSUP) (TC 2.A.102) family.</text>
</comment>
<feature type="transmembrane region" description="Helical" evidence="5">
    <location>
        <begin position="395"/>
        <end position="415"/>
    </location>
</feature>
<gene>
    <name evidence="7" type="ORF">SAMN04488503_1113</name>
</gene>
<dbReference type="Pfam" id="PF01925">
    <property type="entry name" value="TauE"/>
    <property type="match status" value="1"/>
</dbReference>
<evidence type="ECO:0000313" key="7">
    <source>
        <dbReference type="EMBL" id="SNR76389.1"/>
    </source>
</evidence>
<name>A0A238Z0L6_9BACT</name>
<feature type="transmembrane region" description="Helical" evidence="5">
    <location>
        <begin position="183"/>
        <end position="203"/>
    </location>
</feature>
<comment type="subcellular location">
    <subcellularLocation>
        <location evidence="5">Cell membrane</location>
        <topology evidence="5">Multi-pass membrane protein</topology>
    </subcellularLocation>
    <subcellularLocation>
        <location evidence="1">Membrane</location>
        <topology evidence="1">Multi-pass membrane protein</topology>
    </subcellularLocation>
</comment>
<proteinExistence type="inferred from homology"/>
<dbReference type="OrthoDB" id="9793791at2"/>
<keyword evidence="6" id="KW-0732">Signal</keyword>
<evidence type="ECO:0000256" key="4">
    <source>
        <dbReference type="ARBA" id="ARBA00023136"/>
    </source>
</evidence>
<feature type="transmembrane region" description="Helical" evidence="5">
    <location>
        <begin position="333"/>
        <end position="356"/>
    </location>
</feature>
<keyword evidence="8" id="KW-1185">Reference proteome</keyword>
<dbReference type="AlphaFoldDB" id="A0A238Z0L6"/>
<evidence type="ECO:0000256" key="1">
    <source>
        <dbReference type="ARBA" id="ARBA00004141"/>
    </source>
</evidence>
<evidence type="ECO:0000256" key="3">
    <source>
        <dbReference type="ARBA" id="ARBA00022989"/>
    </source>
</evidence>
<evidence type="ECO:0000256" key="6">
    <source>
        <dbReference type="SAM" id="SignalP"/>
    </source>
</evidence>
<keyword evidence="2 5" id="KW-0812">Transmembrane</keyword>
<dbReference type="GO" id="GO:0005886">
    <property type="term" value="C:plasma membrane"/>
    <property type="evidence" value="ECO:0007669"/>
    <property type="project" value="UniProtKB-SubCell"/>
</dbReference>
<reference evidence="7 8" key="1">
    <citation type="submission" date="2017-06" db="EMBL/GenBank/DDBJ databases">
        <authorList>
            <person name="Kim H.J."/>
            <person name="Triplett B.A."/>
        </authorList>
    </citation>
    <scope>NUCLEOTIDE SEQUENCE [LARGE SCALE GENOMIC DNA]</scope>
    <source>
        <strain evidence="7 8">DSM 13116</strain>
    </source>
</reference>
<organism evidence="7 8">
    <name type="scientific">Humidesulfovibrio mexicanus</name>
    <dbReference type="NCBI Taxonomy" id="147047"/>
    <lineage>
        <taxon>Bacteria</taxon>
        <taxon>Pseudomonadati</taxon>
        <taxon>Thermodesulfobacteriota</taxon>
        <taxon>Desulfovibrionia</taxon>
        <taxon>Desulfovibrionales</taxon>
        <taxon>Desulfovibrionaceae</taxon>
        <taxon>Humidesulfovibrio</taxon>
    </lineage>
</organism>
<dbReference type="InterPro" id="IPR051598">
    <property type="entry name" value="TSUP/Inactive_protease-like"/>
</dbReference>
<keyword evidence="3 5" id="KW-1133">Transmembrane helix</keyword>
<feature type="chain" id="PRO_5012195811" description="Probable membrane transporter protein" evidence="6">
    <location>
        <begin position="26"/>
        <end position="420"/>
    </location>
</feature>
<evidence type="ECO:0000256" key="5">
    <source>
        <dbReference type="RuleBase" id="RU363041"/>
    </source>
</evidence>
<dbReference type="PANTHER" id="PTHR43701">
    <property type="entry name" value="MEMBRANE TRANSPORTER PROTEIN MJ0441-RELATED"/>
    <property type="match status" value="1"/>
</dbReference>
<feature type="transmembrane region" description="Helical" evidence="5">
    <location>
        <begin position="363"/>
        <end position="383"/>
    </location>
</feature>
<sequence length="420" mass="43397">MKKRPVIALALATLALSLWLGVAVAQQAAPAAAPAPAAAEAVKPADAAAPAAAEAAKPAAGAVKKKVTLEEALDIAKKSGVVDESKPAGFLGIPGAPSVNPILAFAWAVWVGWIFSTVGAFGGVMAGVGHMSVFGFGAYAGAFKKTAPDLGKIITDSIKASNQFLVGTSAAISSFNYMRMGRLVLPLAISLGLGSLIGAYLAAALSAGKLDFKSYQGYFGLFVLFLGCWLFYQTTEGAKSKQKTAKLAAKAFEDAVKKQKCGESLEGCDIGLKIKKFTASTCEFTFYGVPLQFNPLIPFIGGAVISAIAAFLGVGGGFLLVPFLTSVTQLPMYLAAGTSALAVLVSMITSIITLISKGTPIEWGFIGTELIGIAVGSFIGPMTSKYLSDKWMKRIFIVLSVYIGAGYTLAGFTGFKIPGV</sequence>
<feature type="transmembrane region" description="Helical" evidence="5">
    <location>
        <begin position="296"/>
        <end position="321"/>
    </location>
</feature>